<protein>
    <submittedName>
        <fullName evidence="3">EAL domain-containing protein</fullName>
    </submittedName>
</protein>
<dbReference type="InterPro" id="IPR050706">
    <property type="entry name" value="Cyclic-di-GMP_PDE-like"/>
</dbReference>
<dbReference type="SUPFAM" id="SSF141868">
    <property type="entry name" value="EAL domain-like"/>
    <property type="match status" value="1"/>
</dbReference>
<dbReference type="Pfam" id="PF00563">
    <property type="entry name" value="EAL"/>
    <property type="match status" value="1"/>
</dbReference>
<dbReference type="PANTHER" id="PTHR33121:SF70">
    <property type="entry name" value="SIGNALING PROTEIN YKOW"/>
    <property type="match status" value="1"/>
</dbReference>
<organism evidence="3 4">
    <name type="scientific">Novosphingobium beihaiensis</name>
    <dbReference type="NCBI Taxonomy" id="2930389"/>
    <lineage>
        <taxon>Bacteria</taxon>
        <taxon>Pseudomonadati</taxon>
        <taxon>Pseudomonadota</taxon>
        <taxon>Alphaproteobacteria</taxon>
        <taxon>Sphingomonadales</taxon>
        <taxon>Sphingomonadaceae</taxon>
        <taxon>Novosphingobium</taxon>
    </lineage>
</organism>
<keyword evidence="4" id="KW-1185">Reference proteome</keyword>
<dbReference type="InterPro" id="IPR001633">
    <property type="entry name" value="EAL_dom"/>
</dbReference>
<dbReference type="RefSeq" id="WP_243921016.1">
    <property type="nucleotide sequence ID" value="NZ_JALHLG010000013.1"/>
</dbReference>
<evidence type="ECO:0000259" key="2">
    <source>
        <dbReference type="PROSITE" id="PS50883"/>
    </source>
</evidence>
<keyword evidence="1" id="KW-1133">Transmembrane helix</keyword>
<evidence type="ECO:0000313" key="4">
    <source>
        <dbReference type="Proteomes" id="UP001202281"/>
    </source>
</evidence>
<dbReference type="CDD" id="cd01948">
    <property type="entry name" value="EAL"/>
    <property type="match status" value="1"/>
</dbReference>
<proteinExistence type="predicted"/>
<evidence type="ECO:0000313" key="3">
    <source>
        <dbReference type="EMBL" id="MCJ2187401.1"/>
    </source>
</evidence>
<keyword evidence="1" id="KW-0812">Transmembrane</keyword>
<evidence type="ECO:0000256" key="1">
    <source>
        <dbReference type="SAM" id="Phobius"/>
    </source>
</evidence>
<dbReference type="SMART" id="SM00052">
    <property type="entry name" value="EAL"/>
    <property type="match status" value="1"/>
</dbReference>
<dbReference type="PROSITE" id="PS50883">
    <property type="entry name" value="EAL"/>
    <property type="match status" value="1"/>
</dbReference>
<gene>
    <name evidence="3" type="ORF">MTR66_11335</name>
</gene>
<dbReference type="PANTHER" id="PTHR33121">
    <property type="entry name" value="CYCLIC DI-GMP PHOSPHODIESTERASE PDEF"/>
    <property type="match status" value="1"/>
</dbReference>
<comment type="caution">
    <text evidence="3">The sequence shown here is derived from an EMBL/GenBank/DDBJ whole genome shotgun (WGS) entry which is preliminary data.</text>
</comment>
<dbReference type="EMBL" id="JALHLG010000013">
    <property type="protein sequence ID" value="MCJ2187401.1"/>
    <property type="molecule type" value="Genomic_DNA"/>
</dbReference>
<dbReference type="Proteomes" id="UP001202281">
    <property type="component" value="Unassembled WGS sequence"/>
</dbReference>
<accession>A0ABT0BQS4</accession>
<dbReference type="InterPro" id="IPR035919">
    <property type="entry name" value="EAL_sf"/>
</dbReference>
<feature type="domain" description="EAL" evidence="2">
    <location>
        <begin position="136"/>
        <end position="390"/>
    </location>
</feature>
<feature type="transmembrane region" description="Helical" evidence="1">
    <location>
        <begin position="79"/>
        <end position="97"/>
    </location>
</feature>
<sequence>MLSIVAGLTFLALALRDHLRAAAIVMGHALVLTVTLACLCDGSADGIPRSVHMNLLPVGAATFLVSYREGWYLHRALPFTILLIFLTFQLDLLPSPWPGLAAPESSRAIGVWVNNITGTLGAGIVMAMMQSGMNARRTLENDMRQAVARGDYYVDYQPQVDASGRIFGAEALLRWEHPVRGNIPPQEFIPLAEETGLIIPIGERVLRIACAQLAQWAEEPLTAGLTISVNVSASQFLQPDFVRHVASIVALSGADPSRLKLELTESALADDTDAMMGKMQALKDLGIRWSLDDFGTGYSSLSSLKRLPLDQLKIDKSFVCDLLADDRSRAIVDTIVQLSRSLDLAVIAEGVETEEQRQALQAAGCFSYQGFLFSKPLPVEALAGLIVRSSAGVPA</sequence>
<reference evidence="3 4" key="1">
    <citation type="submission" date="2022-04" db="EMBL/GenBank/DDBJ databases">
        <title>Identification of a novel bacterium isolated from mangrove sediments.</title>
        <authorList>
            <person name="Pan X."/>
        </authorList>
    </citation>
    <scope>NUCLEOTIDE SEQUENCE [LARGE SCALE GENOMIC DNA]</scope>
    <source>
        <strain evidence="3 4">B2638</strain>
    </source>
</reference>
<keyword evidence="1" id="KW-0472">Membrane</keyword>
<name>A0ABT0BQS4_9SPHN</name>
<feature type="transmembrane region" description="Helical" evidence="1">
    <location>
        <begin position="109"/>
        <end position="129"/>
    </location>
</feature>
<dbReference type="Gene3D" id="3.20.20.450">
    <property type="entry name" value="EAL domain"/>
    <property type="match status" value="1"/>
</dbReference>